<sequence>MCIPWDDALSFFHTHLPPLMDTTEPPAISIADPPFNDPSNFADLVIRTADNVDFFVVKVLLSLKSPSSFFRNVLEASHHTEERDGLPVLEVKEDSSTFRTVLFFCYPYSIPKITTVGQFMKVGMVLDKYCIDNAFERFVRAVLASSMIKEQSLQVFSVAAANGWKKLGEKAARNSLAVPLEPEVEHEEFKYMNALQYLRLRAYRRNCTKAVQGMNVRGTSKFTGILWLERYSEPLLQQGLLIRSYGRPVACPWCQQEGPCLIETKPRTVYSVHGWLDDYLDLVCTQVSQRPWPDIALDEGIIQNAIVESIAECRDQEWAKVAAHHVRLLGKMLAQEIERQPELKIQQAHTARYRSDLIMKIDAASLCTPFCAVVYGTERKVRYSYYQRRERGTLLRVWGLGQWPKKLFFEVIDGETSHIIGVLGHGGSESQVIEDIS</sequence>
<proteinExistence type="predicted"/>
<dbReference type="InterPro" id="IPR000210">
    <property type="entry name" value="BTB/POZ_dom"/>
</dbReference>
<comment type="caution">
    <text evidence="2">The sequence shown here is derived from an EMBL/GenBank/DDBJ whole genome shotgun (WGS) entry which is preliminary data.</text>
</comment>
<dbReference type="Proteomes" id="UP000812287">
    <property type="component" value="Unassembled WGS sequence"/>
</dbReference>
<accession>A0A9P8AXY8</accession>
<dbReference type="GeneID" id="66101019"/>
<gene>
    <name evidence="2" type="ORF">BT62DRAFT_1071099</name>
</gene>
<dbReference type="InterPro" id="IPR011333">
    <property type="entry name" value="SKP1/BTB/POZ_sf"/>
</dbReference>
<protein>
    <recommendedName>
        <fullName evidence="1">BTB domain-containing protein</fullName>
    </recommendedName>
</protein>
<dbReference type="OrthoDB" id="2665493at2759"/>
<name>A0A9P8AXY8_9AGAR</name>
<dbReference type="Pfam" id="PF00651">
    <property type="entry name" value="BTB"/>
    <property type="match status" value="1"/>
</dbReference>
<evidence type="ECO:0000259" key="1">
    <source>
        <dbReference type="PROSITE" id="PS50097"/>
    </source>
</evidence>
<reference evidence="2" key="1">
    <citation type="submission" date="2020-11" db="EMBL/GenBank/DDBJ databases">
        <title>Adaptations for nitrogen fixation in a non-lichenized fungal sporocarp promotes dispersal by wood-feeding termites.</title>
        <authorList>
            <consortium name="DOE Joint Genome Institute"/>
            <person name="Koch R.A."/>
            <person name="Yoon G."/>
            <person name="Arayal U."/>
            <person name="Lail K."/>
            <person name="Amirebrahimi M."/>
            <person name="Labutti K."/>
            <person name="Lipzen A."/>
            <person name="Riley R."/>
            <person name="Barry K."/>
            <person name="Henrissat B."/>
            <person name="Grigoriev I.V."/>
            <person name="Herr J.R."/>
            <person name="Aime M.C."/>
        </authorList>
    </citation>
    <scope>NUCLEOTIDE SEQUENCE</scope>
    <source>
        <strain evidence="2">MCA 3950</strain>
    </source>
</reference>
<keyword evidence="3" id="KW-1185">Reference proteome</keyword>
<evidence type="ECO:0000313" key="2">
    <source>
        <dbReference type="EMBL" id="KAG7451895.1"/>
    </source>
</evidence>
<evidence type="ECO:0000313" key="3">
    <source>
        <dbReference type="Proteomes" id="UP000812287"/>
    </source>
</evidence>
<feature type="domain" description="BTB" evidence="1">
    <location>
        <begin position="42"/>
        <end position="106"/>
    </location>
</feature>
<dbReference type="EMBL" id="MU250524">
    <property type="protein sequence ID" value="KAG7451895.1"/>
    <property type="molecule type" value="Genomic_DNA"/>
</dbReference>
<dbReference type="RefSeq" id="XP_043045395.1">
    <property type="nucleotide sequence ID" value="XM_043178725.1"/>
</dbReference>
<dbReference type="PROSITE" id="PS50097">
    <property type="entry name" value="BTB"/>
    <property type="match status" value="1"/>
</dbReference>
<organism evidence="2 3">
    <name type="scientific">Guyanagaster necrorhizus</name>
    <dbReference type="NCBI Taxonomy" id="856835"/>
    <lineage>
        <taxon>Eukaryota</taxon>
        <taxon>Fungi</taxon>
        <taxon>Dikarya</taxon>
        <taxon>Basidiomycota</taxon>
        <taxon>Agaricomycotina</taxon>
        <taxon>Agaricomycetes</taxon>
        <taxon>Agaricomycetidae</taxon>
        <taxon>Agaricales</taxon>
        <taxon>Marasmiineae</taxon>
        <taxon>Physalacriaceae</taxon>
        <taxon>Guyanagaster</taxon>
    </lineage>
</organism>
<dbReference type="Gene3D" id="3.30.710.10">
    <property type="entry name" value="Potassium Channel Kv1.1, Chain A"/>
    <property type="match status" value="1"/>
</dbReference>
<dbReference type="AlphaFoldDB" id="A0A9P8AXY8"/>